<comment type="caution">
    <text evidence="2">The sequence shown here is derived from an EMBL/GenBank/DDBJ whole genome shotgun (WGS) entry which is preliminary data.</text>
</comment>
<dbReference type="EMBL" id="CAJVPS010000667">
    <property type="protein sequence ID" value="CAG8501972.1"/>
    <property type="molecule type" value="Genomic_DNA"/>
</dbReference>
<protein>
    <submittedName>
        <fullName evidence="2">5187_t:CDS:1</fullName>
    </submittedName>
</protein>
<dbReference type="OrthoDB" id="10436191at2759"/>
<name>A0A9N8ZP13_9GLOM</name>
<gene>
    <name evidence="2" type="ORF">ALEPTO_LOCUS3530</name>
</gene>
<reference evidence="2" key="1">
    <citation type="submission" date="2021-06" db="EMBL/GenBank/DDBJ databases">
        <authorList>
            <person name="Kallberg Y."/>
            <person name="Tangrot J."/>
            <person name="Rosling A."/>
        </authorList>
    </citation>
    <scope>NUCLEOTIDE SEQUENCE</scope>
    <source>
        <strain evidence="2">FL130A</strain>
    </source>
</reference>
<feature type="compositionally biased region" description="Polar residues" evidence="1">
    <location>
        <begin position="68"/>
        <end position="78"/>
    </location>
</feature>
<keyword evidence="3" id="KW-1185">Reference proteome</keyword>
<proteinExistence type="predicted"/>
<accession>A0A9N8ZP13</accession>
<feature type="region of interest" description="Disordered" evidence="1">
    <location>
        <begin position="61"/>
        <end position="82"/>
    </location>
</feature>
<organism evidence="2 3">
    <name type="scientific">Ambispora leptoticha</name>
    <dbReference type="NCBI Taxonomy" id="144679"/>
    <lineage>
        <taxon>Eukaryota</taxon>
        <taxon>Fungi</taxon>
        <taxon>Fungi incertae sedis</taxon>
        <taxon>Mucoromycota</taxon>
        <taxon>Glomeromycotina</taxon>
        <taxon>Glomeromycetes</taxon>
        <taxon>Archaeosporales</taxon>
        <taxon>Ambisporaceae</taxon>
        <taxon>Ambispora</taxon>
    </lineage>
</organism>
<sequence length="208" mass="24097">MHTVRNKTYIPIIHSPLAPSTSVAQLPTPSSSLLCDSAQSRISSRYTNIVKPAINHHQRFNGKKFGSIDSSKAGGQTTKHQEWRNRFKKECAERIKASRDLTVSQRRRGLSEIQGVVDAEQSIQEMWMQFQKQHALHNLWYDPEDYEELLQEIAQESVMYDQQEATATTMTYNDCNDMMIDDDDVDNEEKEIEFAIMMDDEEYLINNM</sequence>
<dbReference type="Proteomes" id="UP000789508">
    <property type="component" value="Unassembled WGS sequence"/>
</dbReference>
<evidence type="ECO:0000313" key="3">
    <source>
        <dbReference type="Proteomes" id="UP000789508"/>
    </source>
</evidence>
<evidence type="ECO:0000313" key="2">
    <source>
        <dbReference type="EMBL" id="CAG8501972.1"/>
    </source>
</evidence>
<dbReference type="AlphaFoldDB" id="A0A9N8ZP13"/>
<evidence type="ECO:0000256" key="1">
    <source>
        <dbReference type="SAM" id="MobiDB-lite"/>
    </source>
</evidence>